<dbReference type="SUPFAM" id="SSF47413">
    <property type="entry name" value="lambda repressor-like DNA-binding domains"/>
    <property type="match status" value="1"/>
</dbReference>
<keyword evidence="1" id="KW-0238">DNA-binding</keyword>
<organism evidence="3 4">
    <name type="scientific">Paenibacillus albicereus</name>
    <dbReference type="NCBI Taxonomy" id="2726185"/>
    <lineage>
        <taxon>Bacteria</taxon>
        <taxon>Bacillati</taxon>
        <taxon>Bacillota</taxon>
        <taxon>Bacilli</taxon>
        <taxon>Bacillales</taxon>
        <taxon>Paenibacillaceae</taxon>
        <taxon>Paenibacillus</taxon>
    </lineage>
</organism>
<sequence length="123" mass="13913">MDIGSRLASLREDRGWTQEHTSQALGISRAALSHYEKNRREPDTDTLAKFADIYQVSIDYLVGRTDNPEATLDPEVREFAGSIELSDQEILEKFAFSIDGSPLTPEESKMFIAFVRANRSMRS</sequence>
<feature type="domain" description="HTH cro/C1-type" evidence="2">
    <location>
        <begin position="7"/>
        <end position="61"/>
    </location>
</feature>
<dbReference type="AlphaFoldDB" id="A0A6H2GUM0"/>
<dbReference type="CDD" id="cd00093">
    <property type="entry name" value="HTH_XRE"/>
    <property type="match status" value="1"/>
</dbReference>
<reference evidence="3 4" key="1">
    <citation type="submission" date="2020-04" db="EMBL/GenBank/DDBJ databases">
        <title>Novel Paenibacillus strain UniB2 isolated from commercial digestive syrup.</title>
        <authorList>
            <person name="Thorat V."/>
            <person name="Kirdat K."/>
            <person name="Tiwarekar B."/>
            <person name="Yadav A."/>
        </authorList>
    </citation>
    <scope>NUCLEOTIDE SEQUENCE [LARGE SCALE GENOMIC DNA]</scope>
    <source>
        <strain evidence="3 4">UniB2</strain>
    </source>
</reference>
<gene>
    <name evidence="3" type="ORF">HGI30_05790</name>
</gene>
<evidence type="ECO:0000256" key="1">
    <source>
        <dbReference type="ARBA" id="ARBA00023125"/>
    </source>
</evidence>
<dbReference type="PANTHER" id="PTHR46558:SF11">
    <property type="entry name" value="HTH-TYPE TRANSCRIPTIONAL REGULATOR XRE"/>
    <property type="match status" value="1"/>
</dbReference>
<dbReference type="PANTHER" id="PTHR46558">
    <property type="entry name" value="TRACRIPTIONAL REGULATORY PROTEIN-RELATED-RELATED"/>
    <property type="match status" value="1"/>
</dbReference>
<proteinExistence type="predicted"/>
<evidence type="ECO:0000259" key="2">
    <source>
        <dbReference type="PROSITE" id="PS50943"/>
    </source>
</evidence>
<dbReference type="KEGG" id="palr:HGI30_05790"/>
<keyword evidence="4" id="KW-1185">Reference proteome</keyword>
<evidence type="ECO:0000313" key="3">
    <source>
        <dbReference type="EMBL" id="QJC51121.1"/>
    </source>
</evidence>
<dbReference type="GO" id="GO:0003677">
    <property type="term" value="F:DNA binding"/>
    <property type="evidence" value="ECO:0007669"/>
    <property type="project" value="UniProtKB-KW"/>
</dbReference>
<name>A0A6H2GUM0_9BACL</name>
<dbReference type="Gene3D" id="1.10.260.40">
    <property type="entry name" value="lambda repressor-like DNA-binding domains"/>
    <property type="match status" value="1"/>
</dbReference>
<accession>A0A6H2GUM0</accession>
<protein>
    <submittedName>
        <fullName evidence="3">Helix-turn-helix transcriptional regulator</fullName>
    </submittedName>
</protein>
<dbReference type="Proteomes" id="UP000502136">
    <property type="component" value="Chromosome"/>
</dbReference>
<dbReference type="Pfam" id="PF01381">
    <property type="entry name" value="HTH_3"/>
    <property type="match status" value="1"/>
</dbReference>
<dbReference type="PROSITE" id="PS50943">
    <property type="entry name" value="HTH_CROC1"/>
    <property type="match status" value="1"/>
</dbReference>
<dbReference type="InterPro" id="IPR001387">
    <property type="entry name" value="Cro/C1-type_HTH"/>
</dbReference>
<dbReference type="RefSeq" id="WP_168906775.1">
    <property type="nucleotide sequence ID" value="NZ_CP051428.1"/>
</dbReference>
<dbReference type="EMBL" id="CP051428">
    <property type="protein sequence ID" value="QJC51121.1"/>
    <property type="molecule type" value="Genomic_DNA"/>
</dbReference>
<dbReference type="InterPro" id="IPR010982">
    <property type="entry name" value="Lambda_DNA-bd_dom_sf"/>
</dbReference>
<dbReference type="SMART" id="SM00530">
    <property type="entry name" value="HTH_XRE"/>
    <property type="match status" value="1"/>
</dbReference>
<evidence type="ECO:0000313" key="4">
    <source>
        <dbReference type="Proteomes" id="UP000502136"/>
    </source>
</evidence>